<dbReference type="PROSITE" id="PS50883">
    <property type="entry name" value="EAL"/>
    <property type="match status" value="1"/>
</dbReference>
<dbReference type="AlphaFoldDB" id="A0A4U6QJR0"/>
<dbReference type="PANTHER" id="PTHR33121">
    <property type="entry name" value="CYCLIC DI-GMP PHOSPHODIESTERASE PDEF"/>
    <property type="match status" value="1"/>
</dbReference>
<proteinExistence type="predicted"/>
<sequence length="458" mass="49553">MSEPEDTALARAASARQYLFEDDALPRRLEKTLALIARAMEFPTVRINILDADTQHTIGLVGAGPVPSIPRSVAFCDTVVETGGPVEVPDAVNDPYYSDFPDVVSGSIGAYLGVPLRGRENDVIGAVCVTDVQAREVEPHHVARLTDFAVVVERVLEVMRRMREQSRGPSSVTAGSRASRLGADALDRLAAAVRDDLIEPHYQPVVDLQSDRVRAYEVVSRWVPPGRPVDDARWLVPAARDTDVLVDLDLAVLRRAMVDLTRWHRTWPRLQLTVPLSARVLARPDCLSLFEEVVEAAGISPIYLNLLLTESYQWSPTATNAINAATDLRDLGFGILLQDYGTGWTALDQLLWLPVDGVKIDASLTAALGTPVGDALASGVIDLARAMELRTTVGGVRSARTAELARTMGADYAQGSFWARPVPASEIDRFVIERAIGDTGEPDARPLAAAALGSRGEG</sequence>
<dbReference type="InterPro" id="IPR050706">
    <property type="entry name" value="Cyclic-di-GMP_PDE-like"/>
</dbReference>
<dbReference type="OrthoDB" id="23692at2"/>
<dbReference type="SUPFAM" id="SSF141868">
    <property type="entry name" value="EAL domain-like"/>
    <property type="match status" value="1"/>
</dbReference>
<dbReference type="PANTHER" id="PTHR33121:SF70">
    <property type="entry name" value="SIGNALING PROTEIN YKOW"/>
    <property type="match status" value="1"/>
</dbReference>
<organism evidence="2 3">
    <name type="scientific">Nakamurella flava</name>
    <dbReference type="NCBI Taxonomy" id="2576308"/>
    <lineage>
        <taxon>Bacteria</taxon>
        <taxon>Bacillati</taxon>
        <taxon>Actinomycetota</taxon>
        <taxon>Actinomycetes</taxon>
        <taxon>Nakamurellales</taxon>
        <taxon>Nakamurellaceae</taxon>
        <taxon>Nakamurella</taxon>
    </lineage>
</organism>
<dbReference type="RefSeq" id="WP_137448023.1">
    <property type="nucleotide sequence ID" value="NZ_SZZH01000001.1"/>
</dbReference>
<evidence type="ECO:0000313" key="3">
    <source>
        <dbReference type="Proteomes" id="UP000306985"/>
    </source>
</evidence>
<dbReference type="Proteomes" id="UP000306985">
    <property type="component" value="Unassembled WGS sequence"/>
</dbReference>
<dbReference type="Pfam" id="PF00563">
    <property type="entry name" value="EAL"/>
    <property type="match status" value="1"/>
</dbReference>
<comment type="caution">
    <text evidence="2">The sequence shown here is derived from an EMBL/GenBank/DDBJ whole genome shotgun (WGS) entry which is preliminary data.</text>
</comment>
<protein>
    <submittedName>
        <fullName evidence="2">EAL domain-containing protein</fullName>
    </submittedName>
</protein>
<dbReference type="SUPFAM" id="SSF55781">
    <property type="entry name" value="GAF domain-like"/>
    <property type="match status" value="1"/>
</dbReference>
<dbReference type="Gene3D" id="3.20.20.450">
    <property type="entry name" value="EAL domain"/>
    <property type="match status" value="1"/>
</dbReference>
<dbReference type="InterPro" id="IPR003018">
    <property type="entry name" value="GAF"/>
</dbReference>
<dbReference type="InterPro" id="IPR001633">
    <property type="entry name" value="EAL_dom"/>
</dbReference>
<evidence type="ECO:0000259" key="1">
    <source>
        <dbReference type="PROSITE" id="PS50883"/>
    </source>
</evidence>
<dbReference type="SMART" id="SM00065">
    <property type="entry name" value="GAF"/>
    <property type="match status" value="1"/>
</dbReference>
<dbReference type="InterPro" id="IPR035919">
    <property type="entry name" value="EAL_sf"/>
</dbReference>
<dbReference type="GO" id="GO:0071111">
    <property type="term" value="F:cyclic-guanylate-specific phosphodiesterase activity"/>
    <property type="evidence" value="ECO:0007669"/>
    <property type="project" value="InterPro"/>
</dbReference>
<dbReference type="SMART" id="SM00052">
    <property type="entry name" value="EAL"/>
    <property type="match status" value="1"/>
</dbReference>
<keyword evidence="3" id="KW-1185">Reference proteome</keyword>
<accession>A0A4U6QJR0</accession>
<reference evidence="2 3" key="1">
    <citation type="submission" date="2019-05" db="EMBL/GenBank/DDBJ databases">
        <title>Nakamurella sp. N5BH11, whole genome shotgun sequence.</title>
        <authorList>
            <person name="Tuo L."/>
        </authorList>
    </citation>
    <scope>NUCLEOTIDE SEQUENCE [LARGE SCALE GENOMIC DNA]</scope>
    <source>
        <strain evidence="2 3">N5BH11</strain>
    </source>
</reference>
<gene>
    <name evidence="2" type="ORF">FDO65_03280</name>
</gene>
<name>A0A4U6QJR0_9ACTN</name>
<evidence type="ECO:0000313" key="2">
    <source>
        <dbReference type="EMBL" id="TKV60720.1"/>
    </source>
</evidence>
<dbReference type="Gene3D" id="3.30.450.40">
    <property type="match status" value="1"/>
</dbReference>
<dbReference type="Pfam" id="PF01590">
    <property type="entry name" value="GAF"/>
    <property type="match status" value="1"/>
</dbReference>
<dbReference type="CDD" id="cd01948">
    <property type="entry name" value="EAL"/>
    <property type="match status" value="1"/>
</dbReference>
<dbReference type="InterPro" id="IPR029016">
    <property type="entry name" value="GAF-like_dom_sf"/>
</dbReference>
<dbReference type="EMBL" id="SZZH01000001">
    <property type="protein sequence ID" value="TKV60720.1"/>
    <property type="molecule type" value="Genomic_DNA"/>
</dbReference>
<feature type="domain" description="EAL" evidence="1">
    <location>
        <begin position="182"/>
        <end position="435"/>
    </location>
</feature>